<sequence>MRHPTRFPIALPALLIALTAPGCGRGWEADTHPASGRISVNGQAPAGALVQLHPVGPAPDERNSRPWGLVAEDGTFALTTYEAGDGAPAGEYAVTVTWPDDPTVPSMTDRLGFRYADPGRSSWKVTIDEGENALPPIELTDSSVAPPGPKPGRAAGPEMLGVADATPRQPLP</sequence>
<evidence type="ECO:0000313" key="2">
    <source>
        <dbReference type="EMBL" id="QDV33022.1"/>
    </source>
</evidence>
<proteinExistence type="predicted"/>
<feature type="region of interest" description="Disordered" evidence="1">
    <location>
        <begin position="133"/>
        <end position="172"/>
    </location>
</feature>
<protein>
    <recommendedName>
        <fullName evidence="4">Carboxypeptidase regulatory-like domain-containing protein</fullName>
    </recommendedName>
</protein>
<reference evidence="2 3" key="1">
    <citation type="submission" date="2019-02" db="EMBL/GenBank/DDBJ databases">
        <title>Deep-cultivation of Planctomycetes and their phenomic and genomic characterization uncovers novel biology.</title>
        <authorList>
            <person name="Wiegand S."/>
            <person name="Jogler M."/>
            <person name="Boedeker C."/>
            <person name="Pinto D."/>
            <person name="Vollmers J."/>
            <person name="Rivas-Marin E."/>
            <person name="Kohn T."/>
            <person name="Peeters S.H."/>
            <person name="Heuer A."/>
            <person name="Rast P."/>
            <person name="Oberbeckmann S."/>
            <person name="Bunk B."/>
            <person name="Jeske O."/>
            <person name="Meyerdierks A."/>
            <person name="Storesund J.E."/>
            <person name="Kallscheuer N."/>
            <person name="Luecker S."/>
            <person name="Lage O.M."/>
            <person name="Pohl T."/>
            <person name="Merkel B.J."/>
            <person name="Hornburger P."/>
            <person name="Mueller R.-W."/>
            <person name="Bruemmer F."/>
            <person name="Labrenz M."/>
            <person name="Spormann A.M."/>
            <person name="Op den Camp H."/>
            <person name="Overmann J."/>
            <person name="Amann R."/>
            <person name="Jetten M.S.M."/>
            <person name="Mascher T."/>
            <person name="Medema M.H."/>
            <person name="Devos D.P."/>
            <person name="Kaster A.-K."/>
            <person name="Ovreas L."/>
            <person name="Rohde M."/>
            <person name="Galperin M.Y."/>
            <person name="Jogler C."/>
        </authorList>
    </citation>
    <scope>NUCLEOTIDE SEQUENCE [LARGE SCALE GENOMIC DNA]</scope>
    <source>
        <strain evidence="2 3">ElP</strain>
    </source>
</reference>
<keyword evidence="3" id="KW-1185">Reference proteome</keyword>
<organism evidence="2 3">
    <name type="scientific">Tautonia plasticadhaerens</name>
    <dbReference type="NCBI Taxonomy" id="2527974"/>
    <lineage>
        <taxon>Bacteria</taxon>
        <taxon>Pseudomonadati</taxon>
        <taxon>Planctomycetota</taxon>
        <taxon>Planctomycetia</taxon>
        <taxon>Isosphaerales</taxon>
        <taxon>Isosphaeraceae</taxon>
        <taxon>Tautonia</taxon>
    </lineage>
</organism>
<name>A0A518GWT7_9BACT</name>
<gene>
    <name evidence="2" type="ORF">ElP_08640</name>
</gene>
<dbReference type="EMBL" id="CP036426">
    <property type="protein sequence ID" value="QDV33022.1"/>
    <property type="molecule type" value="Genomic_DNA"/>
</dbReference>
<evidence type="ECO:0000256" key="1">
    <source>
        <dbReference type="SAM" id="MobiDB-lite"/>
    </source>
</evidence>
<accession>A0A518GWT7</accession>
<evidence type="ECO:0000313" key="3">
    <source>
        <dbReference type="Proteomes" id="UP000317835"/>
    </source>
</evidence>
<dbReference type="KEGG" id="tpla:ElP_08640"/>
<dbReference type="RefSeq" id="WP_145267444.1">
    <property type="nucleotide sequence ID" value="NZ_CP036426.1"/>
</dbReference>
<evidence type="ECO:0008006" key="4">
    <source>
        <dbReference type="Google" id="ProtNLM"/>
    </source>
</evidence>
<dbReference type="Proteomes" id="UP000317835">
    <property type="component" value="Chromosome"/>
</dbReference>
<dbReference type="OrthoDB" id="285058at2"/>
<dbReference type="AlphaFoldDB" id="A0A518GWT7"/>